<dbReference type="GO" id="GO:0010181">
    <property type="term" value="F:FMN binding"/>
    <property type="evidence" value="ECO:0007669"/>
    <property type="project" value="InterPro"/>
</dbReference>
<keyword evidence="6 7" id="KW-0472">Membrane</keyword>
<keyword evidence="10" id="KW-1185">Reference proteome</keyword>
<dbReference type="HAMAP" id="MF_00479">
    <property type="entry name" value="RsxG_RnfG"/>
    <property type="match status" value="1"/>
</dbReference>
<dbReference type="InterPro" id="IPR010209">
    <property type="entry name" value="Ion_transpt_RnfG/RsxG"/>
</dbReference>
<evidence type="ECO:0000259" key="8">
    <source>
        <dbReference type="SMART" id="SM00900"/>
    </source>
</evidence>
<evidence type="ECO:0000256" key="3">
    <source>
        <dbReference type="ARBA" id="ARBA00022630"/>
    </source>
</evidence>
<evidence type="ECO:0000256" key="1">
    <source>
        <dbReference type="ARBA" id="ARBA00022448"/>
    </source>
</evidence>
<comment type="cofactor">
    <cofactor evidence="6">
        <name>FMN</name>
        <dbReference type="ChEBI" id="CHEBI:58210"/>
    </cofactor>
</comment>
<dbReference type="PANTHER" id="PTHR36118">
    <property type="entry name" value="ION-TRANSLOCATING OXIDOREDUCTASE COMPLEX SUBUNIT G"/>
    <property type="match status" value="1"/>
</dbReference>
<dbReference type="EC" id="7.-.-.-" evidence="6"/>
<keyword evidence="6" id="KW-1278">Translocase</keyword>
<keyword evidence="4 6" id="KW-0288">FMN</keyword>
<evidence type="ECO:0000256" key="2">
    <source>
        <dbReference type="ARBA" id="ARBA00022553"/>
    </source>
</evidence>
<feature type="domain" description="FMN-binding" evidence="8">
    <location>
        <begin position="110"/>
        <end position="202"/>
    </location>
</feature>
<gene>
    <name evidence="6" type="primary">rnfG</name>
    <name evidence="9" type="ORF">SAMN05216217_10415</name>
</gene>
<feature type="transmembrane region" description="Helical" evidence="7">
    <location>
        <begin position="20"/>
        <end position="39"/>
    </location>
</feature>
<evidence type="ECO:0000256" key="5">
    <source>
        <dbReference type="ARBA" id="ARBA00022982"/>
    </source>
</evidence>
<sequence length="224" mass="24518">MSDAQTDIGTGRSVMRNSLILGLFAMATVGLIAFTQLGTAERIASEQRRVQLSALNEILPHQLHDNDLLQDAFVIDDQPLLNLRKPAEAWRSRLDGQVNAVILPVIAPDGYSGRIDLLVGIMADGSLAGVRVLNHRETPGLGDKIERTKSDWVLDFNGKSLMLPAADGWAVRKDGGEFDQFTGATITPRAIVQAVYRALQYFENNREQLLLSTPDAEESADGQH</sequence>
<comment type="subcellular location">
    <subcellularLocation>
        <location evidence="6">Cell inner membrane</location>
        <topology evidence="6">Single-pass membrane protein</topology>
    </subcellularLocation>
</comment>
<keyword evidence="2 6" id="KW-0597">Phosphoprotein</keyword>
<evidence type="ECO:0000256" key="6">
    <source>
        <dbReference type="HAMAP-Rule" id="MF_00479"/>
    </source>
</evidence>
<reference evidence="10" key="1">
    <citation type="submission" date="2016-10" db="EMBL/GenBank/DDBJ databases">
        <authorList>
            <person name="Varghese N."/>
            <person name="Submissions S."/>
        </authorList>
    </citation>
    <scope>NUCLEOTIDE SEQUENCE [LARGE SCALE GENOMIC DNA]</scope>
    <source>
        <strain evidence="10">DSM 24213</strain>
    </source>
</reference>
<dbReference type="Pfam" id="PF04205">
    <property type="entry name" value="FMN_bind"/>
    <property type="match status" value="1"/>
</dbReference>
<comment type="function">
    <text evidence="6">Part of a membrane-bound complex that couples electron transfer with translocation of ions across the membrane.</text>
</comment>
<keyword evidence="3 6" id="KW-0285">Flavoprotein</keyword>
<feature type="modified residue" description="FMN phosphoryl threonine" evidence="6">
    <location>
        <position position="185"/>
    </location>
</feature>
<keyword evidence="5 6" id="KW-0249">Electron transport</keyword>
<keyword evidence="1 6" id="KW-0813">Transport</keyword>
<dbReference type="GO" id="GO:0005886">
    <property type="term" value="C:plasma membrane"/>
    <property type="evidence" value="ECO:0007669"/>
    <property type="project" value="UniProtKB-SubCell"/>
</dbReference>
<dbReference type="OrthoDB" id="9784165at2"/>
<dbReference type="STRING" id="1720063.SAMN05216217_10415"/>
<dbReference type="AlphaFoldDB" id="A0A1I4Q9H8"/>
<evidence type="ECO:0000313" key="10">
    <source>
        <dbReference type="Proteomes" id="UP000243629"/>
    </source>
</evidence>
<dbReference type="PANTHER" id="PTHR36118:SF1">
    <property type="entry name" value="ION-TRANSLOCATING OXIDOREDUCTASE COMPLEX SUBUNIT G"/>
    <property type="match status" value="1"/>
</dbReference>
<evidence type="ECO:0000313" key="9">
    <source>
        <dbReference type="EMBL" id="SFM36250.1"/>
    </source>
</evidence>
<dbReference type="RefSeq" id="WP_093473711.1">
    <property type="nucleotide sequence ID" value="NZ_FOUI01000004.1"/>
</dbReference>
<keyword evidence="6 7" id="KW-1133">Transmembrane helix</keyword>
<dbReference type="NCBIfam" id="NF002519">
    <property type="entry name" value="PRK01908.1"/>
    <property type="match status" value="1"/>
</dbReference>
<protein>
    <recommendedName>
        <fullName evidence="6">Ion-translocating oxidoreductase complex subunit G</fullName>
        <ecNumber evidence="6">7.-.-.-</ecNumber>
    </recommendedName>
    <alternativeName>
        <fullName evidence="6">Rnf electron transport complex subunit G</fullName>
    </alternativeName>
</protein>
<dbReference type="PIRSF" id="PIRSF006091">
    <property type="entry name" value="E_trnsport_RnfG"/>
    <property type="match status" value="1"/>
</dbReference>
<dbReference type="SMART" id="SM00900">
    <property type="entry name" value="FMN_bind"/>
    <property type="match status" value="1"/>
</dbReference>
<dbReference type="GO" id="GO:0009055">
    <property type="term" value="F:electron transfer activity"/>
    <property type="evidence" value="ECO:0007669"/>
    <property type="project" value="InterPro"/>
</dbReference>
<comment type="subunit">
    <text evidence="6">The complex is composed of six subunits: RnfA, RnfB, RnfC, RnfD, RnfE and RnfG.</text>
</comment>
<organism evidence="9 10">
    <name type="scientific">Halopseudomonas yangmingensis</name>
    <dbReference type="NCBI Taxonomy" id="1720063"/>
    <lineage>
        <taxon>Bacteria</taxon>
        <taxon>Pseudomonadati</taxon>
        <taxon>Pseudomonadota</taxon>
        <taxon>Gammaproteobacteria</taxon>
        <taxon>Pseudomonadales</taxon>
        <taxon>Pseudomonadaceae</taxon>
        <taxon>Halopseudomonas</taxon>
    </lineage>
</organism>
<keyword evidence="6 7" id="KW-0812">Transmembrane</keyword>
<accession>A0A1I4Q9H8</accession>
<dbReference type="EMBL" id="FOUI01000004">
    <property type="protein sequence ID" value="SFM36250.1"/>
    <property type="molecule type" value="Genomic_DNA"/>
</dbReference>
<name>A0A1I4Q9H8_9GAMM</name>
<keyword evidence="6" id="KW-0997">Cell inner membrane</keyword>
<proteinExistence type="inferred from homology"/>
<dbReference type="GO" id="GO:0022900">
    <property type="term" value="P:electron transport chain"/>
    <property type="evidence" value="ECO:0007669"/>
    <property type="project" value="UniProtKB-UniRule"/>
</dbReference>
<dbReference type="InterPro" id="IPR007329">
    <property type="entry name" value="FMN-bd"/>
</dbReference>
<evidence type="ECO:0000256" key="7">
    <source>
        <dbReference type="SAM" id="Phobius"/>
    </source>
</evidence>
<keyword evidence="6" id="KW-1003">Cell membrane</keyword>
<comment type="similarity">
    <text evidence="6">Belongs to the RnfG family.</text>
</comment>
<evidence type="ECO:0000256" key="4">
    <source>
        <dbReference type="ARBA" id="ARBA00022643"/>
    </source>
</evidence>
<dbReference type="NCBIfam" id="TIGR01947">
    <property type="entry name" value="rnfG"/>
    <property type="match status" value="1"/>
</dbReference>
<dbReference type="Proteomes" id="UP000243629">
    <property type="component" value="Unassembled WGS sequence"/>
</dbReference>